<protein>
    <recommendedName>
        <fullName evidence="4">SRPBCC family protein</fullName>
    </recommendedName>
</protein>
<evidence type="ECO:0000256" key="1">
    <source>
        <dbReference type="SAM" id="MobiDB-lite"/>
    </source>
</evidence>
<dbReference type="Proteomes" id="UP000005951">
    <property type="component" value="Unassembled WGS sequence"/>
</dbReference>
<reference evidence="2 3" key="1">
    <citation type="journal article" date="2013" name="Genome Announc.">
        <title>Draft Genome Sequence of Rhodococcus opacus Strain M213 Shows a Diverse Catabolic Potential.</title>
        <authorList>
            <person name="Pathak A."/>
            <person name="Green S.J."/>
            <person name="Ogram A."/>
            <person name="Chauhan A."/>
        </authorList>
    </citation>
    <scope>NUCLEOTIDE SEQUENCE [LARGE SCALE GENOMIC DNA]</scope>
    <source>
        <strain evidence="2 3">M213</strain>
    </source>
</reference>
<feature type="region of interest" description="Disordered" evidence="1">
    <location>
        <begin position="235"/>
        <end position="264"/>
    </location>
</feature>
<comment type="caution">
    <text evidence="2">The sequence shown here is derived from an EMBL/GenBank/DDBJ whole genome shotgun (WGS) entry which is preliminary data.</text>
</comment>
<evidence type="ECO:0000313" key="3">
    <source>
        <dbReference type="Proteomes" id="UP000005951"/>
    </source>
</evidence>
<dbReference type="EMBL" id="AJYC02000097">
    <property type="protein sequence ID" value="EKT78943.1"/>
    <property type="molecule type" value="Genomic_DNA"/>
</dbReference>
<dbReference type="SUPFAM" id="SSF55961">
    <property type="entry name" value="Bet v1-like"/>
    <property type="match status" value="1"/>
</dbReference>
<dbReference type="AlphaFoldDB" id="K8XBN8"/>
<evidence type="ECO:0000313" key="2">
    <source>
        <dbReference type="EMBL" id="EKT78943.1"/>
    </source>
</evidence>
<dbReference type="RefSeq" id="WP_005261655.1">
    <property type="nucleotide sequence ID" value="NZ_AJYC02000097.1"/>
</dbReference>
<sequence>MTRSAVIRQSLGGAVLIATHVILTKPLRRRRTTWGATATEAAAALPGDELIPHPAWCYTHAVTVDAPPEVVWSWIVQLGQGRGGFYSYVGLENLIGCRVRNTDKVLRDYQNLDTGDEVRLHPKAPPLTVASVEPNARLVLHARDPRTGDASIWAFHLLRDQAGRTRLIERGCSSCGPGLVSRLFFGPLLMEPIGFVMSRKMLLTIRALASAAAASAADQATSQTGRVGATEVFRSLSPSLPPDEHQRRPSRFAGGTPEDGESHD</sequence>
<organism evidence="2 3">
    <name type="scientific">Rhodococcus opacus M213</name>
    <dbReference type="NCBI Taxonomy" id="1129896"/>
    <lineage>
        <taxon>Bacteria</taxon>
        <taxon>Bacillati</taxon>
        <taxon>Actinomycetota</taxon>
        <taxon>Actinomycetes</taxon>
        <taxon>Mycobacteriales</taxon>
        <taxon>Nocardiaceae</taxon>
        <taxon>Rhodococcus</taxon>
    </lineage>
</organism>
<gene>
    <name evidence="2" type="ORF">WSS_A29909</name>
</gene>
<evidence type="ECO:0008006" key="4">
    <source>
        <dbReference type="Google" id="ProtNLM"/>
    </source>
</evidence>
<accession>K8XBN8</accession>
<name>K8XBN8_RHOOP</name>
<proteinExistence type="predicted"/>